<organism evidence="4 5">
    <name type="scientific">Chara braunii</name>
    <name type="common">Braun's stonewort</name>
    <dbReference type="NCBI Taxonomy" id="69332"/>
    <lineage>
        <taxon>Eukaryota</taxon>
        <taxon>Viridiplantae</taxon>
        <taxon>Streptophyta</taxon>
        <taxon>Charophyceae</taxon>
        <taxon>Charales</taxon>
        <taxon>Characeae</taxon>
        <taxon>Chara</taxon>
    </lineage>
</organism>
<dbReference type="PROSITE" id="PS51484">
    <property type="entry name" value="G8"/>
    <property type="match status" value="1"/>
</dbReference>
<sequence>MLRFEELHGPAPAMDPRRDKGEAGEARDEDEVVDVDDIVDEGTRVGPSGKDQAWGKGIVQEARGQQDHYFVGAHVLARTQAHNDAQEATVADVVWKVSYRVRSLSEVLATGKKCEVKLKPQLRAVMVLLLMCLVYQELDPGLSNVGPFLYNWVMDSWTKGGVSSGLILYVMHCRRERTASNVAFSTSCLGGVAKEWVMAEANAAGFEDIGERSKTLTLRQFLQKIKERFLDKTIVDKTFDELTTIGQKRRTSVDALSREVDRLLQVGYTTSVAQFKFINTTRKLNFSWPNAGAYMDTDGTLHDTPSTYVLAKSDILFPSECRDLPSPIYNAASICHRGVTFRSVKMTDISPSGLVPRLLNIRTVKDGATRDMQVPWSHEAYGFMLPTARSFNFTWVRLGRLDPSGFRISPSLRPSKNEFLMIISRQARVPDHFHVYTRGKEVKSLAQLPTPLDPHGSYFYDGTYSGPQNDTGLTILIAGDSDAHVQMVRHQCPDSGCPVDSGLFAFRAGILLWSDPATWLDPNAKTNGQMPQEGWDVLIPNGWTVMLDISPPGLGVLTIEGTLVFSERHDDLTLEARIIFINGGNLTIGTPENRFPKNATIKLTGPRSAQPLALTNDISFGSNRSRPAQQEDEIQIFVRDLMKEREEKRKRDEEEEKRLAKEEKEKRWELDMARRTEEMRLQLQAKIADKWKKQQEQAMEKAKVTSQAEDKATSPKISPKSKAVTKAKEKTKRSSKKKKMKTRVVESSSSLSDTEESTSTTEDSSDTEEEALRLVRLLREEKRKTKMKKRQIRKKTSKKNSTGTYERGECSKKSDTPTPPTKNRGLEPETPLTKGYKGISASCSQEGLVDYTLSVMKQYSGKKVSQLKEICEKHGIKPARKEDMVMELVKRQTELAYDGFFSTPLMKKTRSLKIDEDMEQADKTPTEPVKTTVTTRGKAKIKGTPRVTLRSAPPEEQEQTLIKGKDKVIEEEVKGVEKKEPQEKLMKDAMKVTKVTPEKPETSKKEPEKPAEQKEEPAKQEPAKEVEKPKIKEKVKMKLPFTYNGKRGEHLLLWIAEIQTYCSTIPVEPESQVAFTTSCLGEVAKEWVLSEANVVGFEDIGEWAKTLTLREFFQKIKEKFLDKTTADKAFDELTTISQKRWTTVDALSCEVDQLLQVPSLNLQDNQVLHIFSRALSEPIRGHLVAEAKSGARRLLPPQVCYGGLLPSAATSAMAHQVVAVLGNLDMHGLERTYTWSQLAKSAPEGSRILEIRDPVDWKVGDMIVVAPSRWDPDEAERAKIVAISGNRRVLTIDQGLRFPHMISKLTIPSNYTVEFIPEVLCVPCII</sequence>
<feature type="region of interest" description="Disordered" evidence="2">
    <location>
        <begin position="919"/>
        <end position="944"/>
    </location>
</feature>
<feature type="compositionally biased region" description="Low complexity" evidence="2">
    <location>
        <begin position="745"/>
        <end position="762"/>
    </location>
</feature>
<dbReference type="InterPro" id="IPR019316">
    <property type="entry name" value="G8_domain"/>
</dbReference>
<dbReference type="SMART" id="SM01225">
    <property type="entry name" value="G8"/>
    <property type="match status" value="1"/>
</dbReference>
<feature type="compositionally biased region" description="Basic and acidic residues" evidence="2">
    <location>
        <begin position="806"/>
        <end position="815"/>
    </location>
</feature>
<dbReference type="InterPro" id="IPR052387">
    <property type="entry name" value="Fibrocystin"/>
</dbReference>
<dbReference type="Gramene" id="GBG62859">
    <property type="protein sequence ID" value="GBG62859"/>
    <property type="gene ID" value="CBR_g34230"/>
</dbReference>
<dbReference type="Proteomes" id="UP000265515">
    <property type="component" value="Unassembled WGS sequence"/>
</dbReference>
<evidence type="ECO:0000256" key="1">
    <source>
        <dbReference type="ARBA" id="ARBA00022729"/>
    </source>
</evidence>
<feature type="region of interest" description="Disordered" evidence="2">
    <location>
        <begin position="646"/>
        <end position="666"/>
    </location>
</feature>
<feature type="compositionally biased region" description="Acidic residues" evidence="2">
    <location>
        <begin position="27"/>
        <end position="40"/>
    </location>
</feature>
<dbReference type="PANTHER" id="PTHR46769:SF2">
    <property type="entry name" value="FIBROCYSTIN-L ISOFORM 2 PRECURSOR-RELATED"/>
    <property type="match status" value="1"/>
</dbReference>
<feature type="region of interest" description="Disordered" evidence="2">
    <location>
        <begin position="692"/>
        <end position="838"/>
    </location>
</feature>
<feature type="compositionally biased region" description="Basic residues" evidence="2">
    <location>
        <begin position="784"/>
        <end position="798"/>
    </location>
</feature>
<accession>A0A388JYG7</accession>
<protein>
    <recommendedName>
        <fullName evidence="3">G8 domain-containing protein</fullName>
    </recommendedName>
</protein>
<evidence type="ECO:0000313" key="5">
    <source>
        <dbReference type="Proteomes" id="UP000265515"/>
    </source>
</evidence>
<feature type="domain" description="G8" evidence="3">
    <location>
        <begin position="517"/>
        <end position="661"/>
    </location>
</feature>
<gene>
    <name evidence="4" type="ORF">CBR_g34230</name>
</gene>
<proteinExistence type="predicted"/>
<dbReference type="OrthoDB" id="2016282at2759"/>
<feature type="compositionally biased region" description="Low complexity" evidence="2">
    <location>
        <begin position="926"/>
        <end position="935"/>
    </location>
</feature>
<feature type="region of interest" description="Disordered" evidence="2">
    <location>
        <begin position="1"/>
        <end position="53"/>
    </location>
</feature>
<reference evidence="4 5" key="1">
    <citation type="journal article" date="2018" name="Cell">
        <title>The Chara Genome: Secondary Complexity and Implications for Plant Terrestrialization.</title>
        <authorList>
            <person name="Nishiyama T."/>
            <person name="Sakayama H."/>
            <person name="Vries J.D."/>
            <person name="Buschmann H."/>
            <person name="Saint-Marcoux D."/>
            <person name="Ullrich K.K."/>
            <person name="Haas F.B."/>
            <person name="Vanderstraeten L."/>
            <person name="Becker D."/>
            <person name="Lang D."/>
            <person name="Vosolsobe S."/>
            <person name="Rombauts S."/>
            <person name="Wilhelmsson P.K.I."/>
            <person name="Janitza P."/>
            <person name="Kern R."/>
            <person name="Heyl A."/>
            <person name="Rumpler F."/>
            <person name="Villalobos L.I.A.C."/>
            <person name="Clay J.M."/>
            <person name="Skokan R."/>
            <person name="Toyoda A."/>
            <person name="Suzuki Y."/>
            <person name="Kagoshima H."/>
            <person name="Schijlen E."/>
            <person name="Tajeshwar N."/>
            <person name="Catarino B."/>
            <person name="Hetherington A.J."/>
            <person name="Saltykova A."/>
            <person name="Bonnot C."/>
            <person name="Breuninger H."/>
            <person name="Symeonidi A."/>
            <person name="Radhakrishnan G.V."/>
            <person name="Van Nieuwerburgh F."/>
            <person name="Deforce D."/>
            <person name="Chang C."/>
            <person name="Karol K.G."/>
            <person name="Hedrich R."/>
            <person name="Ulvskov P."/>
            <person name="Glockner G."/>
            <person name="Delwiche C.F."/>
            <person name="Petrasek J."/>
            <person name="Van de Peer Y."/>
            <person name="Friml J."/>
            <person name="Beilby M."/>
            <person name="Dolan L."/>
            <person name="Kohara Y."/>
            <person name="Sugano S."/>
            <person name="Fujiyama A."/>
            <person name="Delaux P.-M."/>
            <person name="Quint M."/>
            <person name="TheiBen G."/>
            <person name="Hagemann M."/>
            <person name="Harholt J."/>
            <person name="Dunand C."/>
            <person name="Zachgo S."/>
            <person name="Langdale J."/>
            <person name="Maumus F."/>
            <person name="Straeten D.V.D."/>
            <person name="Gould S.B."/>
            <person name="Rensing S.A."/>
        </authorList>
    </citation>
    <scope>NUCLEOTIDE SEQUENCE [LARGE SCALE GENOMIC DNA]</scope>
    <source>
        <strain evidence="4 5">S276</strain>
    </source>
</reference>
<feature type="compositionally biased region" description="Basic and acidic residues" evidence="2">
    <location>
        <begin position="770"/>
        <end position="783"/>
    </location>
</feature>
<feature type="region of interest" description="Disordered" evidence="2">
    <location>
        <begin position="974"/>
        <end position="1029"/>
    </location>
</feature>
<evidence type="ECO:0000313" key="4">
    <source>
        <dbReference type="EMBL" id="GBG62859.1"/>
    </source>
</evidence>
<feature type="compositionally biased region" description="Basic and acidic residues" evidence="2">
    <location>
        <begin position="692"/>
        <end position="713"/>
    </location>
</feature>
<keyword evidence="1" id="KW-0732">Signal</keyword>
<dbReference type="EMBL" id="BFEA01000033">
    <property type="protein sequence ID" value="GBG62859.1"/>
    <property type="molecule type" value="Genomic_DNA"/>
</dbReference>
<dbReference type="Pfam" id="PF10162">
    <property type="entry name" value="G8"/>
    <property type="match status" value="1"/>
</dbReference>
<keyword evidence="5" id="KW-1185">Reference proteome</keyword>
<comment type="caution">
    <text evidence="4">The sequence shown here is derived from an EMBL/GenBank/DDBJ whole genome shotgun (WGS) entry which is preliminary data.</text>
</comment>
<dbReference type="PANTHER" id="PTHR46769">
    <property type="entry name" value="POLYCYSTIC KIDNEY AND HEPATIC DISEASE 1 (AUTOSOMAL RECESSIVE)-LIKE 1"/>
    <property type="match status" value="1"/>
</dbReference>
<evidence type="ECO:0000259" key="3">
    <source>
        <dbReference type="PROSITE" id="PS51484"/>
    </source>
</evidence>
<name>A0A388JYG7_CHABU</name>
<feature type="compositionally biased region" description="Basic residues" evidence="2">
    <location>
        <begin position="723"/>
        <end position="742"/>
    </location>
</feature>
<feature type="compositionally biased region" description="Basic and acidic residues" evidence="2">
    <location>
        <begin position="15"/>
        <end position="26"/>
    </location>
</feature>
<evidence type="ECO:0000256" key="2">
    <source>
        <dbReference type="SAM" id="MobiDB-lite"/>
    </source>
</evidence>